<evidence type="ECO:0000256" key="1">
    <source>
        <dbReference type="SAM" id="Phobius"/>
    </source>
</evidence>
<keyword evidence="3" id="KW-1185">Reference proteome</keyword>
<proteinExistence type="predicted"/>
<accession>A0ABR2MSY9</accession>
<evidence type="ECO:0000313" key="3">
    <source>
        <dbReference type="Proteomes" id="UP001412067"/>
    </source>
</evidence>
<name>A0ABR2MSY9_9ASPA</name>
<organism evidence="2 3">
    <name type="scientific">Platanthera guangdongensis</name>
    <dbReference type="NCBI Taxonomy" id="2320717"/>
    <lineage>
        <taxon>Eukaryota</taxon>
        <taxon>Viridiplantae</taxon>
        <taxon>Streptophyta</taxon>
        <taxon>Embryophyta</taxon>
        <taxon>Tracheophyta</taxon>
        <taxon>Spermatophyta</taxon>
        <taxon>Magnoliopsida</taxon>
        <taxon>Liliopsida</taxon>
        <taxon>Asparagales</taxon>
        <taxon>Orchidaceae</taxon>
        <taxon>Orchidoideae</taxon>
        <taxon>Orchideae</taxon>
        <taxon>Orchidinae</taxon>
        <taxon>Platanthera</taxon>
    </lineage>
</organism>
<evidence type="ECO:0000313" key="2">
    <source>
        <dbReference type="EMBL" id="KAK8967068.1"/>
    </source>
</evidence>
<keyword evidence="1" id="KW-0812">Transmembrane</keyword>
<sequence length="75" mass="8771">MESDRIKTVVYNIFHLRSSRPVERSKVRGLFLKGVVFRFFIFFLVGLIVGFTPIPIVDQSKTICPDMRLFLFMSL</sequence>
<protein>
    <submittedName>
        <fullName evidence="2">Uncharacterized protein</fullName>
    </submittedName>
</protein>
<comment type="caution">
    <text evidence="2">The sequence shown here is derived from an EMBL/GenBank/DDBJ whole genome shotgun (WGS) entry which is preliminary data.</text>
</comment>
<dbReference type="Proteomes" id="UP001412067">
    <property type="component" value="Unassembled WGS sequence"/>
</dbReference>
<dbReference type="EMBL" id="JBBWWR010000005">
    <property type="protein sequence ID" value="KAK8967068.1"/>
    <property type="molecule type" value="Genomic_DNA"/>
</dbReference>
<feature type="transmembrane region" description="Helical" evidence="1">
    <location>
        <begin position="30"/>
        <end position="51"/>
    </location>
</feature>
<keyword evidence="1" id="KW-0472">Membrane</keyword>
<gene>
    <name evidence="2" type="ORF">KSP40_PGU002993</name>
</gene>
<keyword evidence="1" id="KW-1133">Transmembrane helix</keyword>
<reference evidence="2 3" key="1">
    <citation type="journal article" date="2022" name="Nat. Plants">
        <title>Genomes of leafy and leafless Platanthera orchids illuminate the evolution of mycoheterotrophy.</title>
        <authorList>
            <person name="Li M.H."/>
            <person name="Liu K.W."/>
            <person name="Li Z."/>
            <person name="Lu H.C."/>
            <person name="Ye Q.L."/>
            <person name="Zhang D."/>
            <person name="Wang J.Y."/>
            <person name="Li Y.F."/>
            <person name="Zhong Z.M."/>
            <person name="Liu X."/>
            <person name="Yu X."/>
            <person name="Liu D.K."/>
            <person name="Tu X.D."/>
            <person name="Liu B."/>
            <person name="Hao Y."/>
            <person name="Liao X.Y."/>
            <person name="Jiang Y.T."/>
            <person name="Sun W.H."/>
            <person name="Chen J."/>
            <person name="Chen Y.Q."/>
            <person name="Ai Y."/>
            <person name="Zhai J.W."/>
            <person name="Wu S.S."/>
            <person name="Zhou Z."/>
            <person name="Hsiao Y.Y."/>
            <person name="Wu W.L."/>
            <person name="Chen Y.Y."/>
            <person name="Lin Y.F."/>
            <person name="Hsu J.L."/>
            <person name="Li C.Y."/>
            <person name="Wang Z.W."/>
            <person name="Zhao X."/>
            <person name="Zhong W.Y."/>
            <person name="Ma X.K."/>
            <person name="Ma L."/>
            <person name="Huang J."/>
            <person name="Chen G.Z."/>
            <person name="Huang M.Z."/>
            <person name="Huang L."/>
            <person name="Peng D.H."/>
            <person name="Luo Y.B."/>
            <person name="Zou S.Q."/>
            <person name="Chen S.P."/>
            <person name="Lan S."/>
            <person name="Tsai W.C."/>
            <person name="Van de Peer Y."/>
            <person name="Liu Z.J."/>
        </authorList>
    </citation>
    <scope>NUCLEOTIDE SEQUENCE [LARGE SCALE GENOMIC DNA]</scope>
    <source>
        <strain evidence="2">Lor288</strain>
    </source>
</reference>